<dbReference type="Proteomes" id="UP000028782">
    <property type="component" value="Chromosome"/>
</dbReference>
<keyword evidence="1" id="KW-0732">Signal</keyword>
<dbReference type="AlphaFoldDB" id="A0A076Q0I9"/>
<organism evidence="2 3">
    <name type="scientific">Comamonas testosteroni TK102</name>
    <dbReference type="NCBI Taxonomy" id="1392005"/>
    <lineage>
        <taxon>Bacteria</taxon>
        <taxon>Pseudomonadati</taxon>
        <taxon>Pseudomonadota</taxon>
        <taxon>Betaproteobacteria</taxon>
        <taxon>Burkholderiales</taxon>
        <taxon>Comamonadaceae</taxon>
        <taxon>Comamonas</taxon>
    </lineage>
</organism>
<evidence type="ECO:0000256" key="1">
    <source>
        <dbReference type="SAM" id="SignalP"/>
    </source>
</evidence>
<protein>
    <submittedName>
        <fullName evidence="2">Membrane protein</fullName>
    </submittedName>
</protein>
<evidence type="ECO:0000313" key="2">
    <source>
        <dbReference type="EMBL" id="AIJ49640.1"/>
    </source>
</evidence>
<feature type="signal peptide" evidence="1">
    <location>
        <begin position="1"/>
        <end position="22"/>
    </location>
</feature>
<reference evidence="2 3" key="1">
    <citation type="journal article" date="2014" name="Genome Announc.">
        <title>Complete Genome Sequence of Polychlorinated Biphenyl Degrader Comamonas testosteroni TK102 (NBRC 109938).</title>
        <authorList>
            <person name="Fukuda K."/>
            <person name="Hosoyama A."/>
            <person name="Tsuchikane K."/>
            <person name="Ohji S."/>
            <person name="Yamazoe A."/>
            <person name="Fujita N."/>
            <person name="Shintani M."/>
            <person name="Kimbara K."/>
        </authorList>
    </citation>
    <scope>NUCLEOTIDE SEQUENCE [LARGE SCALE GENOMIC DNA]</scope>
    <source>
        <strain evidence="2">TK102</strain>
    </source>
</reference>
<evidence type="ECO:0000313" key="3">
    <source>
        <dbReference type="Proteomes" id="UP000028782"/>
    </source>
</evidence>
<name>A0A076Q0I9_COMTE</name>
<gene>
    <name evidence="2" type="ORF">O987_27960</name>
</gene>
<dbReference type="KEGG" id="ctes:O987_27960"/>
<dbReference type="PROSITE" id="PS51257">
    <property type="entry name" value="PROKAR_LIPOPROTEIN"/>
    <property type="match status" value="1"/>
</dbReference>
<dbReference type="HOGENOM" id="CLU_090266_1_1_4"/>
<feature type="chain" id="PRO_5001716222" evidence="1">
    <location>
        <begin position="23"/>
        <end position="165"/>
    </location>
</feature>
<proteinExistence type="predicted"/>
<dbReference type="RefSeq" id="WP_043375839.1">
    <property type="nucleotide sequence ID" value="NZ_CP006704.1"/>
</dbReference>
<sequence length="165" mass="18688">MPLPRLQTLLTASLLAVGLAGCMVPQWQKPGMPQAEVEKGMGKPTLVVALPDGGQRLVYSQQPAGQQVYHMDFDAQRKLVRVEQVLDTAHFFALRNGVDTRDDVYRMFGPPAIVEGVYSFKGDIWTYRFLDNTFGRRAHVHIDPQGVVQKVMFTDESMYLREPHR</sequence>
<dbReference type="EMBL" id="CP006704">
    <property type="protein sequence ID" value="AIJ49640.1"/>
    <property type="molecule type" value="Genomic_DNA"/>
</dbReference>
<accession>A0A076Q0I9</accession>